<feature type="domain" description="RNase H type-1" evidence="8">
    <location>
        <begin position="61"/>
        <end position="235"/>
    </location>
</feature>
<dbReference type="InterPro" id="IPR002156">
    <property type="entry name" value="RNaseH_domain"/>
</dbReference>
<dbReference type="Gene3D" id="3.30.420.10">
    <property type="entry name" value="Ribonuclease H-like superfamily/Ribonuclease H"/>
    <property type="match status" value="1"/>
</dbReference>
<dbReference type="SUPFAM" id="SSF53098">
    <property type="entry name" value="Ribonuclease H-like"/>
    <property type="match status" value="1"/>
</dbReference>
<dbReference type="STRING" id="50376.A0A517L8N1"/>
<dbReference type="GO" id="GO:0003676">
    <property type="term" value="F:nucleic acid binding"/>
    <property type="evidence" value="ECO:0007669"/>
    <property type="project" value="InterPro"/>
</dbReference>
<sequence>MFEAPDFYSHGTKIQDRELRFCPSRAPLSPYENITTCVSCGAFSIFCCAHNDESATKDLACHHFKLIMVDGACPGNGGPNARAGVGIAWGNRPSMQYSLPLTDVEDPGQKRSNQRAELYAALRALVLYSDNCKADLRREALEASSRHADLKTSSEWIIASDSEYLVKGMTEWLPKWKNQGMRLNNGSVPANLDLFVAIDEQMVELEERFPCVIGFWHIRREFNTLADELAREGAEMV</sequence>
<keyword evidence="5" id="KW-0479">Metal-binding</keyword>
<gene>
    <name evidence="9" type="ORF">FKW77_001542</name>
</gene>
<dbReference type="Proteomes" id="UP000316270">
    <property type="component" value="Chromosome 7"/>
</dbReference>
<evidence type="ECO:0000256" key="3">
    <source>
        <dbReference type="ARBA" id="ARBA00012180"/>
    </source>
</evidence>
<evidence type="ECO:0000256" key="4">
    <source>
        <dbReference type="ARBA" id="ARBA00022722"/>
    </source>
</evidence>
<evidence type="ECO:0000313" key="10">
    <source>
        <dbReference type="Proteomes" id="UP000316270"/>
    </source>
</evidence>
<keyword evidence="10" id="KW-1185">Reference proteome</keyword>
<evidence type="ECO:0000256" key="5">
    <source>
        <dbReference type="ARBA" id="ARBA00022723"/>
    </source>
</evidence>
<keyword evidence="4" id="KW-0540">Nuclease</keyword>
<dbReference type="Pfam" id="PF00075">
    <property type="entry name" value="RNase_H"/>
    <property type="match status" value="1"/>
</dbReference>
<reference evidence="9 10" key="1">
    <citation type="submission" date="2019-07" db="EMBL/GenBank/DDBJ databases">
        <title>Finished genome of Venturia effusa.</title>
        <authorList>
            <person name="Young C.A."/>
            <person name="Cox M.P."/>
            <person name="Ganley A.R.D."/>
            <person name="David W.J."/>
        </authorList>
    </citation>
    <scope>NUCLEOTIDE SEQUENCE [LARGE SCALE GENOMIC DNA]</scope>
    <source>
        <strain evidence="10">albino</strain>
    </source>
</reference>
<accession>A0A517L8N1</accession>
<dbReference type="EMBL" id="CP042191">
    <property type="protein sequence ID" value="QDS71987.1"/>
    <property type="molecule type" value="Genomic_DNA"/>
</dbReference>
<name>A0A517L8N1_9PEZI</name>
<dbReference type="PANTHER" id="PTHR10642:SF26">
    <property type="entry name" value="RIBONUCLEASE H1"/>
    <property type="match status" value="1"/>
</dbReference>
<dbReference type="GO" id="GO:0046872">
    <property type="term" value="F:metal ion binding"/>
    <property type="evidence" value="ECO:0007669"/>
    <property type="project" value="UniProtKB-KW"/>
</dbReference>
<dbReference type="CDD" id="cd13934">
    <property type="entry name" value="RNase_H_Dikarya_like"/>
    <property type="match status" value="1"/>
</dbReference>
<evidence type="ECO:0000259" key="8">
    <source>
        <dbReference type="PROSITE" id="PS50879"/>
    </source>
</evidence>
<comment type="catalytic activity">
    <reaction evidence="1">
        <text>Endonucleolytic cleavage to 5'-phosphomonoester.</text>
        <dbReference type="EC" id="3.1.26.4"/>
    </reaction>
</comment>
<keyword evidence="7" id="KW-0378">Hydrolase</keyword>
<dbReference type="EC" id="3.1.26.4" evidence="3"/>
<dbReference type="OrthoDB" id="245563at2759"/>
<organism evidence="9 10">
    <name type="scientific">Venturia effusa</name>
    <dbReference type="NCBI Taxonomy" id="50376"/>
    <lineage>
        <taxon>Eukaryota</taxon>
        <taxon>Fungi</taxon>
        <taxon>Dikarya</taxon>
        <taxon>Ascomycota</taxon>
        <taxon>Pezizomycotina</taxon>
        <taxon>Dothideomycetes</taxon>
        <taxon>Pleosporomycetidae</taxon>
        <taxon>Venturiales</taxon>
        <taxon>Venturiaceae</taxon>
        <taxon>Venturia</taxon>
    </lineage>
</organism>
<comment type="similarity">
    <text evidence="2">Belongs to the RNase H family.</text>
</comment>
<dbReference type="GO" id="GO:0043137">
    <property type="term" value="P:DNA replication, removal of RNA primer"/>
    <property type="evidence" value="ECO:0007669"/>
    <property type="project" value="TreeGrafter"/>
</dbReference>
<evidence type="ECO:0000256" key="7">
    <source>
        <dbReference type="ARBA" id="ARBA00022801"/>
    </source>
</evidence>
<proteinExistence type="inferred from homology"/>
<dbReference type="InterPro" id="IPR012337">
    <property type="entry name" value="RNaseH-like_sf"/>
</dbReference>
<evidence type="ECO:0000256" key="2">
    <source>
        <dbReference type="ARBA" id="ARBA00005300"/>
    </source>
</evidence>
<dbReference type="PROSITE" id="PS50879">
    <property type="entry name" value="RNASE_H_1"/>
    <property type="match status" value="1"/>
</dbReference>
<dbReference type="GO" id="GO:0004523">
    <property type="term" value="F:RNA-DNA hybrid ribonuclease activity"/>
    <property type="evidence" value="ECO:0007669"/>
    <property type="project" value="UniProtKB-EC"/>
</dbReference>
<dbReference type="InterPro" id="IPR050092">
    <property type="entry name" value="RNase_H"/>
</dbReference>
<evidence type="ECO:0000256" key="6">
    <source>
        <dbReference type="ARBA" id="ARBA00022759"/>
    </source>
</evidence>
<protein>
    <recommendedName>
        <fullName evidence="3">ribonuclease H</fullName>
        <ecNumber evidence="3">3.1.26.4</ecNumber>
    </recommendedName>
</protein>
<dbReference type="AlphaFoldDB" id="A0A517L8N1"/>
<dbReference type="InterPro" id="IPR036397">
    <property type="entry name" value="RNaseH_sf"/>
</dbReference>
<evidence type="ECO:0000313" key="9">
    <source>
        <dbReference type="EMBL" id="QDS71987.1"/>
    </source>
</evidence>
<evidence type="ECO:0000256" key="1">
    <source>
        <dbReference type="ARBA" id="ARBA00000077"/>
    </source>
</evidence>
<dbReference type="PANTHER" id="PTHR10642">
    <property type="entry name" value="RIBONUCLEASE H1"/>
    <property type="match status" value="1"/>
</dbReference>
<keyword evidence="6" id="KW-0255">Endonuclease</keyword>